<proteinExistence type="predicted"/>
<feature type="transmembrane region" description="Helical" evidence="1">
    <location>
        <begin position="650"/>
        <end position="674"/>
    </location>
</feature>
<protein>
    <recommendedName>
        <fullName evidence="3">Peptide transporter</fullName>
    </recommendedName>
</protein>
<evidence type="ECO:0000313" key="2">
    <source>
        <dbReference type="EMBL" id="KKO03662.1"/>
    </source>
</evidence>
<feature type="transmembrane region" description="Helical" evidence="1">
    <location>
        <begin position="147"/>
        <end position="170"/>
    </location>
</feature>
<feature type="transmembrane region" description="Helical" evidence="1">
    <location>
        <begin position="26"/>
        <end position="43"/>
    </location>
</feature>
<feature type="transmembrane region" description="Helical" evidence="1">
    <location>
        <begin position="403"/>
        <end position="427"/>
    </location>
</feature>
<name>A0A0F9XW94_9ZZZZ</name>
<feature type="transmembrane region" description="Helical" evidence="1">
    <location>
        <begin position="520"/>
        <end position="538"/>
    </location>
</feature>
<feature type="transmembrane region" description="Helical" evidence="1">
    <location>
        <begin position="84"/>
        <end position="104"/>
    </location>
</feature>
<dbReference type="EMBL" id="LAZR01000026">
    <property type="protein sequence ID" value="KKO03662.1"/>
    <property type="molecule type" value="Genomic_DNA"/>
</dbReference>
<organism evidence="2">
    <name type="scientific">marine sediment metagenome</name>
    <dbReference type="NCBI Taxonomy" id="412755"/>
    <lineage>
        <taxon>unclassified sequences</taxon>
        <taxon>metagenomes</taxon>
        <taxon>ecological metagenomes</taxon>
    </lineage>
</organism>
<comment type="caution">
    <text evidence="2">The sequence shown here is derived from an EMBL/GenBank/DDBJ whole genome shotgun (WGS) entry which is preliminary data.</text>
</comment>
<sequence length="683" mass="76336">MSAMRLDKELQQYRDIMKVPSRFEEGFSWTALVAALFIALLMVPGSMYMGLLIGQSGGASQWVTVILFLEAARRAHKTLKRAELYILFFMAGAAMGSPFSGLLWNQYFIQSQAAIGAGVAEPLKEVWWYAPSDPAVLAQRSFFMKEWYPVLGMIIFGTIINRFNSTVLTYGMFRLASDIERLPFPMAPVGAAGIMALAEQQVEEDKVQPESVGDADDDKPESWRWRVFCIGAVLGLSFGVVYAALPALSNAFLNGKKIMLLPIPFADFTQKTSDILPAFATGWTWSMGGVISGMVFPFFGVLGGFIGLIITMVANPLLYKFGLLHSWEHGMDTIRTNFSNQIDFYFSFSIGISIAFAIAGFYQIYRAVRDRAKERRQQEQGLVVEAEDDQLKTRENIAERGDIPLPIIIATYFIISFLYIGLSGWLIEWHRGVMVAMFFFAFFYTPIISYVTARLQGMTGQSVSIPMVREAAFLLSGYTGGVKIWFLPMPFLNNYGGGAGGWRVAELTGTRFWSIWKAEIILTPIVLVSSIVFAQFIWSLDPIPSSAYPYAQKMWPLNAATSTIIMTSTLGRFSQFQETFRWEYLAAGATFGTVMFFVLYAMNLPMMLVYGMVGGLNETTPHSVLPQFIGALVGRYYFQRRLGLKWRQYIPVVMAGYGCGLGLIVTFSTGVTFMTKAVIKIPF</sequence>
<feature type="transmembrane region" description="Helical" evidence="1">
    <location>
        <begin position="550"/>
        <end position="570"/>
    </location>
</feature>
<reference evidence="2" key="1">
    <citation type="journal article" date="2015" name="Nature">
        <title>Complex archaea that bridge the gap between prokaryotes and eukaryotes.</title>
        <authorList>
            <person name="Spang A."/>
            <person name="Saw J.H."/>
            <person name="Jorgensen S.L."/>
            <person name="Zaremba-Niedzwiedzka K."/>
            <person name="Martijn J."/>
            <person name="Lind A.E."/>
            <person name="van Eijk R."/>
            <person name="Schleper C."/>
            <person name="Guy L."/>
            <person name="Ettema T.J."/>
        </authorList>
    </citation>
    <scope>NUCLEOTIDE SEQUENCE</scope>
</reference>
<feature type="transmembrane region" description="Helical" evidence="1">
    <location>
        <begin position="295"/>
        <end position="318"/>
    </location>
</feature>
<keyword evidence="1" id="KW-0812">Transmembrane</keyword>
<keyword evidence="1" id="KW-1133">Transmembrane helix</keyword>
<keyword evidence="1" id="KW-0472">Membrane</keyword>
<gene>
    <name evidence="2" type="ORF">LCGC14_0095900</name>
</gene>
<feature type="transmembrane region" description="Helical" evidence="1">
    <location>
        <begin position="344"/>
        <end position="365"/>
    </location>
</feature>
<accession>A0A0F9XW94</accession>
<dbReference type="AlphaFoldDB" id="A0A0F9XW94"/>
<feature type="transmembrane region" description="Helical" evidence="1">
    <location>
        <begin position="582"/>
        <end position="602"/>
    </location>
</feature>
<evidence type="ECO:0000256" key="1">
    <source>
        <dbReference type="SAM" id="Phobius"/>
    </source>
</evidence>
<feature type="transmembrane region" description="Helical" evidence="1">
    <location>
        <begin position="433"/>
        <end position="453"/>
    </location>
</feature>
<feature type="transmembrane region" description="Helical" evidence="1">
    <location>
        <begin position="225"/>
        <end position="248"/>
    </location>
</feature>
<feature type="transmembrane region" description="Helical" evidence="1">
    <location>
        <begin position="49"/>
        <end position="72"/>
    </location>
</feature>
<evidence type="ECO:0008006" key="3">
    <source>
        <dbReference type="Google" id="ProtNLM"/>
    </source>
</evidence>